<dbReference type="SUPFAM" id="SSF52047">
    <property type="entry name" value="RNI-like"/>
    <property type="match status" value="1"/>
</dbReference>
<protein>
    <recommendedName>
        <fullName evidence="8">NACHT domain-containing protein</fullName>
    </recommendedName>
</protein>
<dbReference type="Pfam" id="PF17779">
    <property type="entry name" value="WHD_NOD2"/>
    <property type="match status" value="1"/>
</dbReference>
<accession>A0AAZ1Y4X5</accession>
<evidence type="ECO:0000256" key="7">
    <source>
        <dbReference type="SAM" id="MobiDB-lite"/>
    </source>
</evidence>
<dbReference type="Gene3D" id="3.40.50.300">
    <property type="entry name" value="P-loop containing nucleotide triphosphate hydrolases"/>
    <property type="match status" value="1"/>
</dbReference>
<feature type="domain" description="NACHT" evidence="8">
    <location>
        <begin position="259"/>
        <end position="393"/>
    </location>
</feature>
<dbReference type="InterPro" id="IPR041075">
    <property type="entry name" value="NOD1/2_WH"/>
</dbReference>
<dbReference type="Proteomes" id="UP000472276">
    <property type="component" value="Unassembled WGS sequence"/>
</dbReference>
<dbReference type="InterPro" id="IPR041267">
    <property type="entry name" value="NLRP_HD2"/>
</dbReference>
<feature type="compositionally biased region" description="Polar residues" evidence="7">
    <location>
        <begin position="75"/>
        <end position="91"/>
    </location>
</feature>
<dbReference type="SMART" id="SM01288">
    <property type="entry name" value="FISNA"/>
    <property type="match status" value="1"/>
</dbReference>
<evidence type="ECO:0000256" key="6">
    <source>
        <dbReference type="ARBA" id="ARBA00022840"/>
    </source>
</evidence>
<keyword evidence="2" id="KW-0963">Cytoplasm</keyword>
<reference evidence="9" key="2">
    <citation type="submission" date="2025-08" db="UniProtKB">
        <authorList>
            <consortium name="Ensembl"/>
        </authorList>
    </citation>
    <scope>IDENTIFICATION</scope>
</reference>
<evidence type="ECO:0000259" key="8">
    <source>
        <dbReference type="PROSITE" id="PS50837"/>
    </source>
</evidence>
<evidence type="ECO:0000256" key="4">
    <source>
        <dbReference type="ARBA" id="ARBA00022737"/>
    </source>
</evidence>
<feature type="compositionally biased region" description="Polar residues" evidence="7">
    <location>
        <begin position="41"/>
        <end position="61"/>
    </location>
</feature>
<evidence type="ECO:0000256" key="2">
    <source>
        <dbReference type="ARBA" id="ARBA00022490"/>
    </source>
</evidence>
<dbReference type="InterPro" id="IPR051261">
    <property type="entry name" value="NLR"/>
</dbReference>
<keyword evidence="6" id="KW-0067">ATP-binding</keyword>
<keyword evidence="10" id="KW-1185">Reference proteome</keyword>
<reference evidence="9" key="3">
    <citation type="submission" date="2025-09" db="UniProtKB">
        <authorList>
            <consortium name="Ensembl"/>
        </authorList>
    </citation>
    <scope>IDENTIFICATION</scope>
</reference>
<keyword evidence="4" id="KW-0677">Repeat</keyword>
<name>A0AAZ1Y4X5_OREAU</name>
<evidence type="ECO:0000256" key="3">
    <source>
        <dbReference type="ARBA" id="ARBA00022614"/>
    </source>
</evidence>
<dbReference type="AlphaFoldDB" id="A0AAZ1Y4X5"/>
<dbReference type="FunFam" id="3.40.50.300:FF:001524">
    <property type="entry name" value="Si:dkey-126g1.7"/>
    <property type="match status" value="1"/>
</dbReference>
<sequence length="1083" mass="121637">MMMEEEEDRAESAGSSCPSVRSDRSKDQPVKFSAEPGPTRGQRSQSAGSSCPSVRSDQSKGGNPDFSDEPGPTRVDQQSSEVPSGQSAQQHQTQLDSIFMLLEDNIITFVKDELKKIQKVLSPDYPECLESQRQEDEQSSSREAFVKITVDFLRRMNQEELADRLQSKLQAAVCQRNLKSALKKKFQCVFEGIAKAGNPTLLNEIYTELYITEGGTAEVNDEHEVRQIETASRKPDRPETTIRQEDIFKASPGRDEPIRTVLTKGVAGIGKTVLTQKYTLDWAEDKANQDIQFIFPFTFRELNVLKEEKFSLVELVHHFFTETKEAGICSFEDFQVVFIFDGLDECRLPLDFHKTTILTDPRKSTSVDVLLINLIRAKLLPSARLWITTRPAAANQIPPDCVGMVTEVRGFTDPQKEEYFRKRFRDEEQASRIISHIKTSRSLHIMCHIPVFCWITATVLEDVLETREGGELPKTLTEMYIHFLVVQAKVKKVKYDGGAETDPHWSPESRKMMESLGKLAFDQLQKGNLIFYESDLTECGIDIRAASVYSGVFTQIFKEERGLYQDKVFCFIHLSVQEFLAALHVHLTFINSGLNLLEEQQTTSMWSKLISKPKLQSLHQSAVNKALQSPNGHLDLFLRFLLGLSLQTNQSLLRGLLTQTGSSSQTNQETVQYIKKKLSENLSAEKSINLLHCLNELNDRSLVEEIQQYRTSGSLSTGKLSPAQCSALTFILLSSEKHLDEFDLKKYSASEEALLRMLPVVKASNKALLSLCNLSERSCEALSSGLSSQSSNLIKLDLSNNDLQDSGVKFLSEGLKNPHCKLETLSLSGCLITEEGCTSLASALSSNPSHLRELDLSYNHPGDSGMKLLSAGLKEPGWKLDTLSTIFTTRRKKICINYKVKQVSAEFHRITTLNLEPKFMSSLDLYSSKLLSLFQAKKGAAGQRHRAQLNLLLQSGNSIEKKREVIIRCLIDHLGEDPSALIKTFEDGADAVFVEEALAEEVMKIYLLQNQDRSGEPTDVGIVIEGVTVLGKLGNLSKACCYLLGLCYALDLKYPKNLKCTFEAFQKCSWSWIQETFLSRFKD</sequence>
<dbReference type="Pfam" id="PF17776">
    <property type="entry name" value="NLRC4_HD2"/>
    <property type="match status" value="1"/>
</dbReference>
<dbReference type="InterPro" id="IPR027417">
    <property type="entry name" value="P-loop_NTPase"/>
</dbReference>
<dbReference type="Pfam" id="PF05729">
    <property type="entry name" value="NACHT"/>
    <property type="match status" value="1"/>
</dbReference>
<organism evidence="9 10">
    <name type="scientific">Oreochromis aureus</name>
    <name type="common">Israeli tilapia</name>
    <name type="synonym">Chromis aureus</name>
    <dbReference type="NCBI Taxonomy" id="47969"/>
    <lineage>
        <taxon>Eukaryota</taxon>
        <taxon>Metazoa</taxon>
        <taxon>Chordata</taxon>
        <taxon>Craniata</taxon>
        <taxon>Vertebrata</taxon>
        <taxon>Euteleostomi</taxon>
        <taxon>Actinopterygii</taxon>
        <taxon>Neopterygii</taxon>
        <taxon>Teleostei</taxon>
        <taxon>Neoteleostei</taxon>
        <taxon>Acanthomorphata</taxon>
        <taxon>Ovalentaria</taxon>
        <taxon>Cichlomorphae</taxon>
        <taxon>Cichliformes</taxon>
        <taxon>Cichlidae</taxon>
        <taxon>African cichlids</taxon>
        <taxon>Pseudocrenilabrinae</taxon>
        <taxon>Oreochromini</taxon>
        <taxon>Oreochromis</taxon>
    </lineage>
</organism>
<evidence type="ECO:0000313" key="9">
    <source>
        <dbReference type="Ensembl" id="ENSOABP00000074929.1"/>
    </source>
</evidence>
<dbReference type="PANTHER" id="PTHR24106">
    <property type="entry name" value="NACHT, LRR AND CARD DOMAINS-CONTAINING"/>
    <property type="match status" value="1"/>
</dbReference>
<keyword evidence="3" id="KW-0433">Leucine-rich repeat</keyword>
<dbReference type="Ensembl" id="ENSOABT00000079265.1">
    <property type="protein sequence ID" value="ENSOABP00000074929.1"/>
    <property type="gene ID" value="ENSOABG00000037648.1"/>
</dbReference>
<evidence type="ECO:0000256" key="5">
    <source>
        <dbReference type="ARBA" id="ARBA00022741"/>
    </source>
</evidence>
<dbReference type="SMART" id="SM00368">
    <property type="entry name" value="LRR_RI"/>
    <property type="match status" value="3"/>
</dbReference>
<comment type="subcellular location">
    <subcellularLocation>
        <location evidence="1">Cytoplasm</location>
    </subcellularLocation>
</comment>
<evidence type="ECO:0000256" key="1">
    <source>
        <dbReference type="ARBA" id="ARBA00004496"/>
    </source>
</evidence>
<dbReference type="GO" id="GO:0005524">
    <property type="term" value="F:ATP binding"/>
    <property type="evidence" value="ECO:0007669"/>
    <property type="project" value="UniProtKB-KW"/>
</dbReference>
<dbReference type="GO" id="GO:0005737">
    <property type="term" value="C:cytoplasm"/>
    <property type="evidence" value="ECO:0007669"/>
    <property type="project" value="UniProtKB-SubCell"/>
</dbReference>
<keyword evidence="5" id="KW-0547">Nucleotide-binding</keyword>
<proteinExistence type="predicted"/>
<dbReference type="InterPro" id="IPR032675">
    <property type="entry name" value="LRR_dom_sf"/>
</dbReference>
<reference evidence="10" key="1">
    <citation type="submission" date="2020-03" db="EMBL/GenBank/DDBJ databases">
        <title>Evolution of repeat sequences and sex chromosomes of tilapia species revealed by chromosome-level genomes.</title>
        <authorList>
            <person name="Xu L."/>
            <person name="Tao W."/>
            <person name="Wang D."/>
            <person name="Zhou Q."/>
        </authorList>
    </citation>
    <scope>NUCLEOTIDE SEQUENCE [LARGE SCALE GENOMIC DNA]</scope>
    <source>
        <strain evidence="10">Israel</strain>
    </source>
</reference>
<dbReference type="Gene3D" id="3.80.10.10">
    <property type="entry name" value="Ribonuclease Inhibitor"/>
    <property type="match status" value="1"/>
</dbReference>
<evidence type="ECO:0000313" key="10">
    <source>
        <dbReference type="Proteomes" id="UP000472276"/>
    </source>
</evidence>
<feature type="region of interest" description="Disordered" evidence="7">
    <location>
        <begin position="1"/>
        <end position="91"/>
    </location>
</feature>
<dbReference type="InterPro" id="IPR007111">
    <property type="entry name" value="NACHT_NTPase"/>
</dbReference>
<dbReference type="Pfam" id="PF14484">
    <property type="entry name" value="FISNA"/>
    <property type="match status" value="1"/>
</dbReference>
<dbReference type="PROSITE" id="PS50837">
    <property type="entry name" value="NACHT"/>
    <property type="match status" value="1"/>
</dbReference>
<dbReference type="Pfam" id="PF13516">
    <property type="entry name" value="LRR_6"/>
    <property type="match status" value="3"/>
</dbReference>
<dbReference type="InterPro" id="IPR029495">
    <property type="entry name" value="NACHT-assoc"/>
</dbReference>
<dbReference type="InterPro" id="IPR001611">
    <property type="entry name" value="Leu-rich_rpt"/>
</dbReference>